<feature type="region of interest" description="Disordered" evidence="1">
    <location>
        <begin position="37"/>
        <end position="92"/>
    </location>
</feature>
<feature type="signal peptide" evidence="2">
    <location>
        <begin position="1"/>
        <end position="22"/>
    </location>
</feature>
<evidence type="ECO:0000313" key="3">
    <source>
        <dbReference type="EMBL" id="KAF1947752.1"/>
    </source>
</evidence>
<dbReference type="AlphaFoldDB" id="A0A6A5T7E1"/>
<dbReference type="Proteomes" id="UP000800038">
    <property type="component" value="Unassembled WGS sequence"/>
</dbReference>
<feature type="compositionally biased region" description="Basic and acidic residues" evidence="1">
    <location>
        <begin position="41"/>
        <end position="57"/>
    </location>
</feature>
<keyword evidence="2" id="KW-0732">Signal</keyword>
<evidence type="ECO:0000313" key="4">
    <source>
        <dbReference type="Proteomes" id="UP000800038"/>
    </source>
</evidence>
<proteinExistence type="predicted"/>
<gene>
    <name evidence="3" type="ORF">EJ02DRAFT_3936</name>
</gene>
<keyword evidence="4" id="KW-1185">Reference proteome</keyword>
<organism evidence="3 4">
    <name type="scientific">Clathrospora elynae</name>
    <dbReference type="NCBI Taxonomy" id="706981"/>
    <lineage>
        <taxon>Eukaryota</taxon>
        <taxon>Fungi</taxon>
        <taxon>Dikarya</taxon>
        <taxon>Ascomycota</taxon>
        <taxon>Pezizomycotina</taxon>
        <taxon>Dothideomycetes</taxon>
        <taxon>Pleosporomycetidae</taxon>
        <taxon>Pleosporales</taxon>
        <taxon>Diademaceae</taxon>
        <taxon>Clathrospora</taxon>
    </lineage>
</organism>
<feature type="chain" id="PRO_5025489672" description="Secreted protein" evidence="2">
    <location>
        <begin position="23"/>
        <end position="92"/>
    </location>
</feature>
<accession>A0A6A5T7E1</accession>
<evidence type="ECO:0000256" key="2">
    <source>
        <dbReference type="SAM" id="SignalP"/>
    </source>
</evidence>
<protein>
    <recommendedName>
        <fullName evidence="5">Secreted protein</fullName>
    </recommendedName>
</protein>
<sequence length="92" mass="10320">MGVRYAMCLLLCGDSLDMLVWCAELTIVQVQELRHRLGSQTREEEVSRTARGRDRDSVGFGGRLQQGTVGKPNLRSCASEDRPWLAPRRATT</sequence>
<evidence type="ECO:0008006" key="5">
    <source>
        <dbReference type="Google" id="ProtNLM"/>
    </source>
</evidence>
<evidence type="ECO:0000256" key="1">
    <source>
        <dbReference type="SAM" id="MobiDB-lite"/>
    </source>
</evidence>
<reference evidence="3" key="1">
    <citation type="journal article" date="2020" name="Stud. Mycol.">
        <title>101 Dothideomycetes genomes: a test case for predicting lifestyles and emergence of pathogens.</title>
        <authorList>
            <person name="Haridas S."/>
            <person name="Albert R."/>
            <person name="Binder M."/>
            <person name="Bloem J."/>
            <person name="Labutti K."/>
            <person name="Salamov A."/>
            <person name="Andreopoulos B."/>
            <person name="Baker S."/>
            <person name="Barry K."/>
            <person name="Bills G."/>
            <person name="Bluhm B."/>
            <person name="Cannon C."/>
            <person name="Castanera R."/>
            <person name="Culley D."/>
            <person name="Daum C."/>
            <person name="Ezra D."/>
            <person name="Gonzalez J."/>
            <person name="Henrissat B."/>
            <person name="Kuo A."/>
            <person name="Liang C."/>
            <person name="Lipzen A."/>
            <person name="Lutzoni F."/>
            <person name="Magnuson J."/>
            <person name="Mondo S."/>
            <person name="Nolan M."/>
            <person name="Ohm R."/>
            <person name="Pangilinan J."/>
            <person name="Park H.-J."/>
            <person name="Ramirez L."/>
            <person name="Alfaro M."/>
            <person name="Sun H."/>
            <person name="Tritt A."/>
            <person name="Yoshinaga Y."/>
            <person name="Zwiers L.-H."/>
            <person name="Turgeon B."/>
            <person name="Goodwin S."/>
            <person name="Spatafora J."/>
            <person name="Crous P."/>
            <person name="Grigoriev I."/>
        </authorList>
    </citation>
    <scope>NUCLEOTIDE SEQUENCE</scope>
    <source>
        <strain evidence="3">CBS 161.51</strain>
    </source>
</reference>
<dbReference type="EMBL" id="ML975997">
    <property type="protein sequence ID" value="KAF1947752.1"/>
    <property type="molecule type" value="Genomic_DNA"/>
</dbReference>
<name>A0A6A5T7E1_9PLEO</name>